<accession>A0A813E4R3</accession>
<feature type="non-terminal residue" evidence="1">
    <location>
        <position position="1"/>
    </location>
</feature>
<evidence type="ECO:0000313" key="2">
    <source>
        <dbReference type="Proteomes" id="UP000654075"/>
    </source>
</evidence>
<dbReference type="Proteomes" id="UP000654075">
    <property type="component" value="Unassembled WGS sequence"/>
</dbReference>
<dbReference type="EMBL" id="CAJNNV010006472">
    <property type="protein sequence ID" value="CAE8593656.1"/>
    <property type="molecule type" value="Genomic_DNA"/>
</dbReference>
<sequence>PFGSTISAVNGRAEAGFDSCAQTQNDFFFLSLSLSLSLSLATLLSCTLGVCGQGAGSLPWAWPPSPAAKRRLDSATACMQNSAGVCVYKDSEVALSKIAAPALKEAAAAAQRCIGVVTQPLCDADRACEWDRLKGLCGIGPYFIITAAAQGCGYLEKYVESLSSWTRKCDLRGSTCSSSGNATCEPNVRSQADVTTKSCTFFLTCSAQSTGLQVIPQVEVFKYNNLCPGMNSSKVAYCESATYNTDMLQACLHDCPSYASYRGLKAKTHNRCSSTAPRECADDLDCELWLGACRANSRNLDASLLPPGCPFIPSWTTPKCFSYLLPGTCPASRCKWEFNSYCSQGEYREASPSCQDSSNDGLSLDSLNIGGLFDPDLMDFLFGIRSCQSLNASACPKKTTTTRTTTTTTTSTTRTTIIVSGDQSLNTSDFPKKATVSGASCSLLGRLSMFVMLLVAGF</sequence>
<proteinExistence type="predicted"/>
<protein>
    <submittedName>
        <fullName evidence="1">Uncharacterized protein</fullName>
    </submittedName>
</protein>
<organism evidence="1 2">
    <name type="scientific">Polarella glacialis</name>
    <name type="common">Dinoflagellate</name>
    <dbReference type="NCBI Taxonomy" id="89957"/>
    <lineage>
        <taxon>Eukaryota</taxon>
        <taxon>Sar</taxon>
        <taxon>Alveolata</taxon>
        <taxon>Dinophyceae</taxon>
        <taxon>Suessiales</taxon>
        <taxon>Suessiaceae</taxon>
        <taxon>Polarella</taxon>
    </lineage>
</organism>
<evidence type="ECO:0000313" key="1">
    <source>
        <dbReference type="EMBL" id="CAE8593656.1"/>
    </source>
</evidence>
<gene>
    <name evidence="1" type="ORF">PGLA1383_LOCUS12244</name>
</gene>
<comment type="caution">
    <text evidence="1">The sequence shown here is derived from an EMBL/GenBank/DDBJ whole genome shotgun (WGS) entry which is preliminary data.</text>
</comment>
<reference evidence="1" key="1">
    <citation type="submission" date="2021-02" db="EMBL/GenBank/DDBJ databases">
        <authorList>
            <person name="Dougan E. K."/>
            <person name="Rhodes N."/>
            <person name="Thang M."/>
            <person name="Chan C."/>
        </authorList>
    </citation>
    <scope>NUCLEOTIDE SEQUENCE</scope>
</reference>
<dbReference type="AlphaFoldDB" id="A0A813E4R3"/>
<name>A0A813E4R3_POLGL</name>
<keyword evidence="2" id="KW-1185">Reference proteome</keyword>